<comment type="caution">
    <text evidence="1">The sequence shown here is derived from an EMBL/GenBank/DDBJ whole genome shotgun (WGS) entry which is preliminary data.</text>
</comment>
<accession>A0A086PI94</accession>
<organism evidence="1 2">
    <name type="scientific">Toxoplasma gondii MAS</name>
    <dbReference type="NCBI Taxonomy" id="943118"/>
    <lineage>
        <taxon>Eukaryota</taxon>
        <taxon>Sar</taxon>
        <taxon>Alveolata</taxon>
        <taxon>Apicomplexa</taxon>
        <taxon>Conoidasida</taxon>
        <taxon>Coccidia</taxon>
        <taxon>Eucoccidiorida</taxon>
        <taxon>Eimeriorina</taxon>
        <taxon>Sarcocystidae</taxon>
        <taxon>Toxoplasma</taxon>
    </lineage>
</organism>
<proteinExistence type="predicted"/>
<dbReference type="Proteomes" id="UP000028821">
    <property type="component" value="Unassembled WGS sequence"/>
</dbReference>
<evidence type="ECO:0000313" key="2">
    <source>
        <dbReference type="Proteomes" id="UP000028821"/>
    </source>
</evidence>
<feature type="non-terminal residue" evidence="1">
    <location>
        <position position="1"/>
    </location>
</feature>
<dbReference type="VEuPathDB" id="ToxoDB:TGMAS_417580"/>
<reference evidence="1 2" key="1">
    <citation type="submission" date="2014-04" db="EMBL/GenBank/DDBJ databases">
        <authorList>
            <person name="Sibley D."/>
            <person name="Venepally P."/>
            <person name="Karamycheva S."/>
            <person name="Hadjithomas M."/>
            <person name="Khan A."/>
            <person name="Brunk B."/>
            <person name="Roos D."/>
            <person name="Caler E."/>
            <person name="Lorenzi H."/>
        </authorList>
    </citation>
    <scope>NUCLEOTIDE SEQUENCE [LARGE SCALE GENOMIC DNA]</scope>
    <source>
        <strain evidence="1 2">MAS</strain>
    </source>
</reference>
<dbReference type="AlphaFoldDB" id="A0A086PI94"/>
<gene>
    <name evidence="1" type="ORF">TGMAS_417580</name>
</gene>
<sequence>GAERRSDLLQSLWKSLQRDTLETSLSSMRKGFLWGVLDHAHSTPRPRLLRESSRLCKLGATPQTLPEKT</sequence>
<protein>
    <submittedName>
        <fullName evidence="1">Uncharacterized protein</fullName>
    </submittedName>
</protein>
<feature type="non-terminal residue" evidence="1">
    <location>
        <position position="69"/>
    </location>
</feature>
<dbReference type="EMBL" id="AEXC02003122">
    <property type="protein sequence ID" value="KFH00076.1"/>
    <property type="molecule type" value="Genomic_DNA"/>
</dbReference>
<name>A0A086PI94_TOXGO</name>
<evidence type="ECO:0000313" key="1">
    <source>
        <dbReference type="EMBL" id="KFH00076.1"/>
    </source>
</evidence>